<evidence type="ECO:0000256" key="8">
    <source>
        <dbReference type="SAM" id="Phobius"/>
    </source>
</evidence>
<dbReference type="InterPro" id="IPR002401">
    <property type="entry name" value="Cyt_P450_E_grp-I"/>
</dbReference>
<evidence type="ECO:0000256" key="1">
    <source>
        <dbReference type="ARBA" id="ARBA00001971"/>
    </source>
</evidence>
<dbReference type="InterPro" id="IPR017972">
    <property type="entry name" value="Cyt_P450_CS"/>
</dbReference>
<dbReference type="PRINTS" id="PR00385">
    <property type="entry name" value="P450"/>
</dbReference>
<name>A0A835GXL7_9MAGN</name>
<keyword evidence="4 7" id="KW-0560">Oxidoreductase</keyword>
<dbReference type="FunFam" id="1.10.630.10:FF:000022">
    <property type="entry name" value="Taxadiene 5-alpha hydroxylase"/>
    <property type="match status" value="1"/>
</dbReference>
<keyword evidence="5 6" id="KW-0408">Iron</keyword>
<keyword evidence="8" id="KW-0472">Membrane</keyword>
<keyword evidence="10" id="KW-1185">Reference proteome</keyword>
<dbReference type="GO" id="GO:0004497">
    <property type="term" value="F:monooxygenase activity"/>
    <property type="evidence" value="ECO:0007669"/>
    <property type="project" value="UniProtKB-KW"/>
</dbReference>
<proteinExistence type="inferred from homology"/>
<dbReference type="EMBL" id="JADFTS010000009">
    <property type="protein sequence ID" value="KAF9587808.1"/>
    <property type="molecule type" value="Genomic_DNA"/>
</dbReference>
<keyword evidence="7" id="KW-0503">Monooxygenase</keyword>
<feature type="transmembrane region" description="Helical" evidence="8">
    <location>
        <begin position="48"/>
        <end position="66"/>
    </location>
</feature>
<feature type="binding site" description="axial binding residue" evidence="6">
    <location>
        <position position="467"/>
    </location>
    <ligand>
        <name>heme</name>
        <dbReference type="ChEBI" id="CHEBI:30413"/>
    </ligand>
    <ligandPart>
        <name>Fe</name>
        <dbReference type="ChEBI" id="CHEBI:18248"/>
    </ligandPart>
</feature>
<accession>A0A835GXL7</accession>
<dbReference type="CDD" id="cd11043">
    <property type="entry name" value="CYP90-like"/>
    <property type="match status" value="1"/>
</dbReference>
<dbReference type="PANTHER" id="PTHR24286">
    <property type="entry name" value="CYTOCHROME P450 26"/>
    <property type="match status" value="1"/>
</dbReference>
<dbReference type="PRINTS" id="PR00463">
    <property type="entry name" value="EP450I"/>
</dbReference>
<dbReference type="GO" id="GO:0016705">
    <property type="term" value="F:oxidoreductase activity, acting on paired donors, with incorporation or reduction of molecular oxygen"/>
    <property type="evidence" value="ECO:0007669"/>
    <property type="project" value="InterPro"/>
</dbReference>
<dbReference type="GO" id="GO:0044550">
    <property type="term" value="P:secondary metabolite biosynthetic process"/>
    <property type="evidence" value="ECO:0007669"/>
    <property type="project" value="UniProtKB-ARBA"/>
</dbReference>
<keyword evidence="8" id="KW-0812">Transmembrane</keyword>
<protein>
    <recommendedName>
        <fullName evidence="11">Cytochrome P450</fullName>
    </recommendedName>
</protein>
<evidence type="ECO:0008006" key="11">
    <source>
        <dbReference type="Google" id="ProtNLM"/>
    </source>
</evidence>
<reference evidence="9 10" key="1">
    <citation type="submission" date="2020-10" db="EMBL/GenBank/DDBJ databases">
        <title>The Coptis chinensis genome and diversification of protoberbering-type alkaloids.</title>
        <authorList>
            <person name="Wang B."/>
            <person name="Shu S."/>
            <person name="Song C."/>
            <person name="Liu Y."/>
        </authorList>
    </citation>
    <scope>NUCLEOTIDE SEQUENCE [LARGE SCALE GENOMIC DNA]</scope>
    <source>
        <strain evidence="9">HL-2020</strain>
        <tissue evidence="9">Leaf</tissue>
    </source>
</reference>
<dbReference type="InterPro" id="IPR036396">
    <property type="entry name" value="Cyt_P450_sf"/>
</dbReference>
<dbReference type="Pfam" id="PF00067">
    <property type="entry name" value="p450"/>
    <property type="match status" value="1"/>
</dbReference>
<gene>
    <name evidence="9" type="ORF">IFM89_005683</name>
</gene>
<dbReference type="InterPro" id="IPR001128">
    <property type="entry name" value="Cyt_P450"/>
</dbReference>
<dbReference type="AlphaFoldDB" id="A0A835GXL7"/>
<dbReference type="PROSITE" id="PS00086">
    <property type="entry name" value="CYTOCHROME_P450"/>
    <property type="match status" value="1"/>
</dbReference>
<comment type="cofactor">
    <cofactor evidence="1 6">
        <name>heme</name>
        <dbReference type="ChEBI" id="CHEBI:30413"/>
    </cofactor>
</comment>
<evidence type="ECO:0000256" key="6">
    <source>
        <dbReference type="PIRSR" id="PIRSR602401-1"/>
    </source>
</evidence>
<comment type="caution">
    <text evidence="9">The sequence shown here is derived from an EMBL/GenBank/DDBJ whole genome shotgun (WGS) entry which is preliminary data.</text>
</comment>
<sequence length="521" mass="58892">MRISCLHSLIYSSHNIGRNQIVLLLSLFSTLSIISSLAFLISYSTMELALFFIFLLFIFPFVLLVTKTRRRSSGRLPPGSLGIPMIGQSLGLLRAMRANTAEKWIEERASKYGPISKLTLFGLPTVFIHGQAANKFMFTSDTLNSQQPQSISALLGKRNLLELSGEDHKRVRGAIMTFLKPEVLKQYVGKMDGEVRKHLEMYWQGKQKVTVLPLMKTLTFNIICSLLFGLEPGARRAKFVLWFEQMIGGMWTVPVNLPFTCFNSSIRASSKIQNTVMGIIHEKRLALEKQQVSPNQDLITSLLSIRGEDNASLLSEKEIVDNVMLVMTAGHDTSSVLITFIVQLLGNNPVVYASILQEHEEIAKSKTSGELLTWDDLTKMKYTWRVALEILRISPPVFGGFRKTLKDVEFGGYLIPKGWQVFWAANMTHRDESIFSEPSKFDPKRFENQTSVPPYCYVAFGAGPRICPGYEFARIETLVTIHYLVTRYTWKLCCKDNNFSRNPMPVPTGGLPIEIETKKIL</sequence>
<dbReference type="OrthoDB" id="3945418at2759"/>
<keyword evidence="8" id="KW-1133">Transmembrane helix</keyword>
<keyword evidence="3 6" id="KW-0479">Metal-binding</keyword>
<evidence type="ECO:0000256" key="2">
    <source>
        <dbReference type="ARBA" id="ARBA00010617"/>
    </source>
</evidence>
<organism evidence="9 10">
    <name type="scientific">Coptis chinensis</name>
    <dbReference type="NCBI Taxonomy" id="261450"/>
    <lineage>
        <taxon>Eukaryota</taxon>
        <taxon>Viridiplantae</taxon>
        <taxon>Streptophyta</taxon>
        <taxon>Embryophyta</taxon>
        <taxon>Tracheophyta</taxon>
        <taxon>Spermatophyta</taxon>
        <taxon>Magnoliopsida</taxon>
        <taxon>Ranunculales</taxon>
        <taxon>Ranunculaceae</taxon>
        <taxon>Coptidoideae</taxon>
        <taxon>Coptis</taxon>
    </lineage>
</organism>
<evidence type="ECO:0000256" key="4">
    <source>
        <dbReference type="ARBA" id="ARBA00023002"/>
    </source>
</evidence>
<comment type="similarity">
    <text evidence="2 7">Belongs to the cytochrome P450 family.</text>
</comment>
<dbReference type="Proteomes" id="UP000631114">
    <property type="component" value="Unassembled WGS sequence"/>
</dbReference>
<feature type="transmembrane region" description="Helical" evidence="8">
    <location>
        <begin position="21"/>
        <end position="42"/>
    </location>
</feature>
<evidence type="ECO:0000256" key="3">
    <source>
        <dbReference type="ARBA" id="ARBA00022723"/>
    </source>
</evidence>
<feature type="transmembrane region" description="Helical" evidence="8">
    <location>
        <begin position="209"/>
        <end position="230"/>
    </location>
</feature>
<evidence type="ECO:0000313" key="10">
    <source>
        <dbReference type="Proteomes" id="UP000631114"/>
    </source>
</evidence>
<dbReference type="GO" id="GO:0016125">
    <property type="term" value="P:sterol metabolic process"/>
    <property type="evidence" value="ECO:0007669"/>
    <property type="project" value="TreeGrafter"/>
</dbReference>
<dbReference type="GO" id="GO:0005506">
    <property type="term" value="F:iron ion binding"/>
    <property type="evidence" value="ECO:0007669"/>
    <property type="project" value="InterPro"/>
</dbReference>
<dbReference type="GO" id="GO:0020037">
    <property type="term" value="F:heme binding"/>
    <property type="evidence" value="ECO:0007669"/>
    <property type="project" value="InterPro"/>
</dbReference>
<dbReference type="SUPFAM" id="SSF48264">
    <property type="entry name" value="Cytochrome P450"/>
    <property type="match status" value="1"/>
</dbReference>
<keyword evidence="6 7" id="KW-0349">Heme</keyword>
<dbReference type="PANTHER" id="PTHR24286:SF217">
    <property type="entry name" value="OS07G0520300 PROTEIN"/>
    <property type="match status" value="1"/>
</dbReference>
<evidence type="ECO:0000256" key="7">
    <source>
        <dbReference type="RuleBase" id="RU000461"/>
    </source>
</evidence>
<evidence type="ECO:0000313" key="9">
    <source>
        <dbReference type="EMBL" id="KAF9587808.1"/>
    </source>
</evidence>
<evidence type="ECO:0000256" key="5">
    <source>
        <dbReference type="ARBA" id="ARBA00023004"/>
    </source>
</evidence>
<dbReference type="Gene3D" id="1.10.630.10">
    <property type="entry name" value="Cytochrome P450"/>
    <property type="match status" value="1"/>
</dbReference>